<dbReference type="Gene3D" id="3.30.420.10">
    <property type="entry name" value="Ribonuclease H-like superfamily/Ribonuclease H"/>
    <property type="match status" value="1"/>
</dbReference>
<evidence type="ECO:0000259" key="1">
    <source>
        <dbReference type="SMART" id="SM00479"/>
    </source>
</evidence>
<accession>A0A4V3DZ20</accession>
<proteinExistence type="predicted"/>
<reference evidence="2 3" key="1">
    <citation type="submission" date="2019-03" db="EMBL/GenBank/DDBJ databases">
        <title>Genomic Encyclopedia of Type Strains, Phase IV (KMG-IV): sequencing the most valuable type-strain genomes for metagenomic binning, comparative biology and taxonomic classification.</title>
        <authorList>
            <person name="Goeker M."/>
        </authorList>
    </citation>
    <scope>NUCLEOTIDE SEQUENCE [LARGE SCALE GENOMIC DNA]</scope>
    <source>
        <strain evidence="2 3">DSM 25903</strain>
    </source>
</reference>
<dbReference type="InterPro" id="IPR036397">
    <property type="entry name" value="RNaseH_sf"/>
</dbReference>
<dbReference type="InterPro" id="IPR013520">
    <property type="entry name" value="Ribonucl_H"/>
</dbReference>
<dbReference type="PANTHER" id="PTHR30231:SF42">
    <property type="entry name" value="EXONUCLEASE"/>
    <property type="match status" value="1"/>
</dbReference>
<dbReference type="Proteomes" id="UP000295122">
    <property type="component" value="Unassembled WGS sequence"/>
</dbReference>
<dbReference type="Pfam" id="PF00929">
    <property type="entry name" value="RNase_T"/>
    <property type="match status" value="1"/>
</dbReference>
<dbReference type="PANTHER" id="PTHR30231">
    <property type="entry name" value="DNA POLYMERASE III SUBUNIT EPSILON"/>
    <property type="match status" value="1"/>
</dbReference>
<name>A0A4V3DZ20_9HYPH</name>
<dbReference type="Gene3D" id="3.40.50.10190">
    <property type="entry name" value="BRCT domain"/>
    <property type="match status" value="1"/>
</dbReference>
<dbReference type="SMART" id="SM00479">
    <property type="entry name" value="EXOIII"/>
    <property type="match status" value="1"/>
</dbReference>
<dbReference type="SUPFAM" id="SSF52113">
    <property type="entry name" value="BRCT domain"/>
    <property type="match status" value="1"/>
</dbReference>
<gene>
    <name evidence="2" type="ORF">EV668_1562</name>
</gene>
<keyword evidence="3" id="KW-1185">Reference proteome</keyword>
<feature type="domain" description="Exonuclease" evidence="1">
    <location>
        <begin position="2"/>
        <end position="166"/>
    </location>
</feature>
<dbReference type="OrthoDB" id="9803913at2"/>
<protein>
    <submittedName>
        <fullName evidence="2">DNA polymerase-3 subunit epsilon</fullName>
    </submittedName>
</protein>
<dbReference type="InterPro" id="IPR036420">
    <property type="entry name" value="BRCT_dom_sf"/>
</dbReference>
<dbReference type="InterPro" id="IPR012337">
    <property type="entry name" value="RNaseH-like_sf"/>
</dbReference>
<comment type="caution">
    <text evidence="2">The sequence shown here is derived from an EMBL/GenBank/DDBJ whole genome shotgun (WGS) entry which is preliminary data.</text>
</comment>
<dbReference type="GO" id="GO:0005829">
    <property type="term" value="C:cytosol"/>
    <property type="evidence" value="ECO:0007669"/>
    <property type="project" value="TreeGrafter"/>
</dbReference>
<dbReference type="SUPFAM" id="SSF53098">
    <property type="entry name" value="Ribonuclease H-like"/>
    <property type="match status" value="1"/>
</dbReference>
<dbReference type="RefSeq" id="WP_133769191.1">
    <property type="nucleotide sequence ID" value="NZ_SNZR01000011.1"/>
</dbReference>
<organism evidence="2 3">
    <name type="scientific">Enterovirga rhinocerotis</name>
    <dbReference type="NCBI Taxonomy" id="1339210"/>
    <lineage>
        <taxon>Bacteria</taxon>
        <taxon>Pseudomonadati</taxon>
        <taxon>Pseudomonadota</taxon>
        <taxon>Alphaproteobacteria</taxon>
        <taxon>Hyphomicrobiales</taxon>
        <taxon>Methylobacteriaceae</taxon>
        <taxon>Enterovirga</taxon>
    </lineage>
</organism>
<dbReference type="CDD" id="cd17748">
    <property type="entry name" value="BRCT_DNA_ligase_like"/>
    <property type="match status" value="1"/>
</dbReference>
<evidence type="ECO:0000313" key="2">
    <source>
        <dbReference type="EMBL" id="TDR94279.1"/>
    </source>
</evidence>
<dbReference type="EMBL" id="SNZR01000011">
    <property type="protein sequence ID" value="TDR94279.1"/>
    <property type="molecule type" value="Genomic_DNA"/>
</dbReference>
<dbReference type="AlphaFoldDB" id="A0A4V3DZ20"/>
<dbReference type="GO" id="GO:0006259">
    <property type="term" value="P:DNA metabolic process"/>
    <property type="evidence" value="ECO:0007669"/>
    <property type="project" value="UniProtKB-ARBA"/>
</dbReference>
<evidence type="ECO:0000313" key="3">
    <source>
        <dbReference type="Proteomes" id="UP000295122"/>
    </source>
</evidence>
<dbReference type="GO" id="GO:0008408">
    <property type="term" value="F:3'-5' exonuclease activity"/>
    <property type="evidence" value="ECO:0007669"/>
    <property type="project" value="TreeGrafter"/>
</dbReference>
<dbReference type="GO" id="GO:0003676">
    <property type="term" value="F:nucleic acid binding"/>
    <property type="evidence" value="ECO:0007669"/>
    <property type="project" value="InterPro"/>
</dbReference>
<sequence length="284" mass="30314">MDFISVDVETANADMASICAIGLCRFAAGQMVGAMHFLVDPQDRFDMLNVGIHGIRPEMVKGAPAMAEVLPVMCRALAGSVVIHHTHFDRVAIQRAAERHGGPSLECRWLDSARVARRAWSHVARSGYGLRPLADQFGIGFAHHDAREDARAAGLILLRAISETGMDLEAWFTRVEQPIDLDRANGRAATNGDPAGPLAAEAVVFTGRLSMLRIDAAAMAAAAGCDVHDGVTRETTILVVGDQDIRVVGTTGKSSKHRKAEAMIAKGSTIRIIGESDFLALVGV</sequence>